<proteinExistence type="predicted"/>
<gene>
    <name evidence="2" type="ORF">P154DRAFT_521238</name>
</gene>
<evidence type="ECO:0000313" key="3">
    <source>
        <dbReference type="Proteomes" id="UP000799779"/>
    </source>
</evidence>
<keyword evidence="3" id="KW-1185">Reference proteome</keyword>
<dbReference type="EMBL" id="ML977579">
    <property type="protein sequence ID" value="KAF2002085.1"/>
    <property type="molecule type" value="Genomic_DNA"/>
</dbReference>
<name>A0A6A5WSN6_9PLEO</name>
<protein>
    <submittedName>
        <fullName evidence="2">Uncharacterized protein</fullName>
    </submittedName>
</protein>
<evidence type="ECO:0000313" key="2">
    <source>
        <dbReference type="EMBL" id="KAF2002085.1"/>
    </source>
</evidence>
<sequence>MHPARASRARLGTEEPWTRSHTPGPRSTARGSISLRAEMEIGTQCIHHPLLSVMHTIHSSLPITYPHPSHTYPHEHDPYPLHLSPSLPHHKCPTRGPFVATRDPLQARASSTAIPEPSATSTSPSPPPIRLIPTKPRIHGVNGSLA</sequence>
<feature type="compositionally biased region" description="Low complexity" evidence="1">
    <location>
        <begin position="109"/>
        <end position="123"/>
    </location>
</feature>
<feature type="region of interest" description="Disordered" evidence="1">
    <location>
        <begin position="84"/>
        <end position="146"/>
    </location>
</feature>
<organism evidence="2 3">
    <name type="scientific">Amniculicola lignicola CBS 123094</name>
    <dbReference type="NCBI Taxonomy" id="1392246"/>
    <lineage>
        <taxon>Eukaryota</taxon>
        <taxon>Fungi</taxon>
        <taxon>Dikarya</taxon>
        <taxon>Ascomycota</taxon>
        <taxon>Pezizomycotina</taxon>
        <taxon>Dothideomycetes</taxon>
        <taxon>Pleosporomycetidae</taxon>
        <taxon>Pleosporales</taxon>
        <taxon>Amniculicolaceae</taxon>
        <taxon>Amniculicola</taxon>
    </lineage>
</organism>
<reference evidence="2" key="1">
    <citation type="journal article" date="2020" name="Stud. Mycol.">
        <title>101 Dothideomycetes genomes: a test case for predicting lifestyles and emergence of pathogens.</title>
        <authorList>
            <person name="Haridas S."/>
            <person name="Albert R."/>
            <person name="Binder M."/>
            <person name="Bloem J."/>
            <person name="Labutti K."/>
            <person name="Salamov A."/>
            <person name="Andreopoulos B."/>
            <person name="Baker S."/>
            <person name="Barry K."/>
            <person name="Bills G."/>
            <person name="Bluhm B."/>
            <person name="Cannon C."/>
            <person name="Castanera R."/>
            <person name="Culley D."/>
            <person name="Daum C."/>
            <person name="Ezra D."/>
            <person name="Gonzalez J."/>
            <person name="Henrissat B."/>
            <person name="Kuo A."/>
            <person name="Liang C."/>
            <person name="Lipzen A."/>
            <person name="Lutzoni F."/>
            <person name="Magnuson J."/>
            <person name="Mondo S."/>
            <person name="Nolan M."/>
            <person name="Ohm R."/>
            <person name="Pangilinan J."/>
            <person name="Park H.-J."/>
            <person name="Ramirez L."/>
            <person name="Alfaro M."/>
            <person name="Sun H."/>
            <person name="Tritt A."/>
            <person name="Yoshinaga Y."/>
            <person name="Zwiers L.-H."/>
            <person name="Turgeon B."/>
            <person name="Goodwin S."/>
            <person name="Spatafora J."/>
            <person name="Crous P."/>
            <person name="Grigoriev I."/>
        </authorList>
    </citation>
    <scope>NUCLEOTIDE SEQUENCE</scope>
    <source>
        <strain evidence="2">CBS 123094</strain>
    </source>
</reference>
<accession>A0A6A5WSN6</accession>
<dbReference type="AlphaFoldDB" id="A0A6A5WSN6"/>
<feature type="region of interest" description="Disordered" evidence="1">
    <location>
        <begin position="1"/>
        <end position="31"/>
    </location>
</feature>
<evidence type="ECO:0000256" key="1">
    <source>
        <dbReference type="SAM" id="MobiDB-lite"/>
    </source>
</evidence>
<dbReference type="Proteomes" id="UP000799779">
    <property type="component" value="Unassembled WGS sequence"/>
</dbReference>